<sequence>MNAPLSLLKWTHVGLNLFPK</sequence>
<protein>
    <submittedName>
        <fullName evidence="1">Uncharacterized protein</fullName>
    </submittedName>
</protein>
<reference evidence="1" key="1">
    <citation type="submission" date="2014-11" db="EMBL/GenBank/DDBJ databases">
        <authorList>
            <person name="Amaro Gonzalez C."/>
        </authorList>
    </citation>
    <scope>NUCLEOTIDE SEQUENCE</scope>
</reference>
<proteinExistence type="predicted"/>
<reference evidence="1" key="2">
    <citation type="journal article" date="2015" name="Fish Shellfish Immunol.">
        <title>Early steps in the European eel (Anguilla anguilla)-Vibrio vulnificus interaction in the gills: Role of the RtxA13 toxin.</title>
        <authorList>
            <person name="Callol A."/>
            <person name="Pajuelo D."/>
            <person name="Ebbesson L."/>
            <person name="Teles M."/>
            <person name="MacKenzie S."/>
            <person name="Amaro C."/>
        </authorList>
    </citation>
    <scope>NUCLEOTIDE SEQUENCE</scope>
</reference>
<name>A0A0E9UTT6_ANGAN</name>
<dbReference type="AlphaFoldDB" id="A0A0E9UTT6"/>
<evidence type="ECO:0000313" key="1">
    <source>
        <dbReference type="EMBL" id="JAH68363.1"/>
    </source>
</evidence>
<organism evidence="1">
    <name type="scientific">Anguilla anguilla</name>
    <name type="common">European freshwater eel</name>
    <name type="synonym">Muraena anguilla</name>
    <dbReference type="NCBI Taxonomy" id="7936"/>
    <lineage>
        <taxon>Eukaryota</taxon>
        <taxon>Metazoa</taxon>
        <taxon>Chordata</taxon>
        <taxon>Craniata</taxon>
        <taxon>Vertebrata</taxon>
        <taxon>Euteleostomi</taxon>
        <taxon>Actinopterygii</taxon>
        <taxon>Neopterygii</taxon>
        <taxon>Teleostei</taxon>
        <taxon>Anguilliformes</taxon>
        <taxon>Anguillidae</taxon>
        <taxon>Anguilla</taxon>
    </lineage>
</organism>
<accession>A0A0E9UTT6</accession>
<dbReference type="EMBL" id="GBXM01040214">
    <property type="protein sequence ID" value="JAH68363.1"/>
    <property type="molecule type" value="Transcribed_RNA"/>
</dbReference>